<evidence type="ECO:0000313" key="1">
    <source>
        <dbReference type="EMBL" id="MDT0263844.1"/>
    </source>
</evidence>
<dbReference type="Proteomes" id="UP001183176">
    <property type="component" value="Unassembled WGS sequence"/>
</dbReference>
<dbReference type="EMBL" id="JAVREH010000055">
    <property type="protein sequence ID" value="MDT0263844.1"/>
    <property type="molecule type" value="Genomic_DNA"/>
</dbReference>
<accession>A0ABU2JGM1</accession>
<gene>
    <name evidence="1" type="ORF">RM423_20935</name>
</gene>
<protein>
    <recommendedName>
        <fullName evidence="3">Radical SAM domain-containing protein</fullName>
    </recommendedName>
</protein>
<name>A0ABU2JGM1_9ACTN</name>
<comment type="caution">
    <text evidence="1">The sequence shown here is derived from an EMBL/GenBank/DDBJ whole genome shotgun (WGS) entry which is preliminary data.</text>
</comment>
<dbReference type="RefSeq" id="WP_311424988.1">
    <property type="nucleotide sequence ID" value="NZ_JAVREH010000055.1"/>
</dbReference>
<proteinExistence type="predicted"/>
<keyword evidence="2" id="KW-1185">Reference proteome</keyword>
<evidence type="ECO:0008006" key="3">
    <source>
        <dbReference type="Google" id="ProtNLM"/>
    </source>
</evidence>
<evidence type="ECO:0000313" key="2">
    <source>
        <dbReference type="Proteomes" id="UP001183176"/>
    </source>
</evidence>
<sequence>MSSRFLTRLRLAWESTRPVDPETTATLRERWQALPEHVRTPAQALGQHAVGCEGTHGVFPRCNLACTPCYHSRDANRVRVDGGHTVTQVRAQLRLLRERRGPHAHAQLIGGEVSLLPPDDHAAALLAMREQGREPMSMSHGDFDASYLTALALDAHGEPRLPRVSFAGHFDMLMFGRRGIERPADERSLNPYRRRFVDMFADLRREHGVPYFLAHNMTVTPRNLNQIADVIRDCHDYGFGLFSFQPAAFVGDDRRWHEGYRDSTDDDVWAQIEAGAGTRLPFRALQVGDERCNRTTYGFYVGERYFPILDDEKPADLHTRDVFFRHLGGVNFAGTALPTLAVKLARVIARHPSVAVVFTAWTVRMARTVGLRRLLRYRRIRPVTFVMHSFMDAADVTPAWEALQRGETSAQPRVLAAQQRLQACSYAMAHPETGELVPACVQHSVLDPGENVALRQFLPLLPTVRSHREG</sequence>
<reference evidence="2" key="1">
    <citation type="submission" date="2023-07" db="EMBL/GenBank/DDBJ databases">
        <title>30 novel species of actinomycetes from the DSMZ collection.</title>
        <authorList>
            <person name="Nouioui I."/>
        </authorList>
    </citation>
    <scope>NUCLEOTIDE SEQUENCE [LARGE SCALE GENOMIC DNA]</scope>
    <source>
        <strain evidence="2">DSM 44399</strain>
    </source>
</reference>
<organism evidence="1 2">
    <name type="scientific">Jatrophihabitans lederbergiae</name>
    <dbReference type="NCBI Taxonomy" id="3075547"/>
    <lineage>
        <taxon>Bacteria</taxon>
        <taxon>Bacillati</taxon>
        <taxon>Actinomycetota</taxon>
        <taxon>Actinomycetes</taxon>
        <taxon>Jatrophihabitantales</taxon>
        <taxon>Jatrophihabitantaceae</taxon>
        <taxon>Jatrophihabitans</taxon>
    </lineage>
</organism>